<keyword evidence="4" id="KW-1185">Reference proteome</keyword>
<accession>A0ABR2WF41</accession>
<dbReference type="PANTHER" id="PTHR45856:SF21">
    <property type="entry name" value="FUNGAL LIPASE-LIKE DOMAIN-CONTAINING PROTEIN"/>
    <property type="match status" value="1"/>
</dbReference>
<dbReference type="SUPFAM" id="SSF53474">
    <property type="entry name" value="alpha/beta-Hydrolases"/>
    <property type="match status" value="1"/>
</dbReference>
<dbReference type="InterPro" id="IPR002921">
    <property type="entry name" value="Fungal_lipase-type"/>
</dbReference>
<sequence length="645" mass="71711">MNSVDLYNSISLANSLSGRDPMDVFSVLRSSGTSISSIAPTNSRCDHGYIVGFSENCMYVSFKATSRVRDILRDLNYRKSIHMHGFEGRIHSGFLELGLQIPLEGFLEFLEHTANNKARIVFSGHSLGGAIAVVVALRVLTILGMDPNVIHVYTFGTPPIGDDTFARYYDNHFRTNFTSFYNDGDIIPNLTSCISERGEEAIVALLTAVYNILAPQEMKGSHDGICRKAVSAFQLWNDLRNFHHIGECYSNASGTWSLLPEWVVPKVHKITSANIQKHDISSYTLSMRSWGPISDAICEIRDSHLINEETASFIPDITYSSWGVAKVTDVVVKSDENVGGKRIIKIAVSGSNLHNAKFFYQGKEISPESHPTRHYPVVFKNVQVPENAKLWCETLGYVSVFGKNTDMNYHAFVDESGKSRNSYVRSMSIAEILNLAFVYSAYDGMNQEKKSRLIVIMDKLEEMVKNVNSAKIAKDLGDLYDAYILHICNPNATTNRLNKLDSNLDSESAKSNSESGNHLPEHLPQENHPGGSCDSYHRARQNSAHTEISHLQTSLTKSISLRVITLLTSDRIYLSKANLLKRITPIGELSAVISATIAMVGKQLPLPVLINVEMRKGLLRQDGQDISRKFGTCKPVVGTLLQLQQ</sequence>
<gene>
    <name evidence="3" type="ORF">K7432_016179</name>
</gene>
<dbReference type="InterPro" id="IPR051218">
    <property type="entry name" value="Sec_MonoDiacylglyc_Lipase"/>
</dbReference>
<reference evidence="3 4" key="1">
    <citation type="submission" date="2023-04" db="EMBL/GenBank/DDBJ databases">
        <title>Genome of Basidiobolus ranarum AG-B5.</title>
        <authorList>
            <person name="Stajich J.E."/>
            <person name="Carter-House D."/>
            <person name="Gryganskyi A."/>
        </authorList>
    </citation>
    <scope>NUCLEOTIDE SEQUENCE [LARGE SCALE GENOMIC DNA]</scope>
    <source>
        <strain evidence="3 4">AG-B5</strain>
    </source>
</reference>
<dbReference type="PANTHER" id="PTHR45856">
    <property type="entry name" value="ALPHA/BETA-HYDROLASES SUPERFAMILY PROTEIN"/>
    <property type="match status" value="1"/>
</dbReference>
<evidence type="ECO:0000256" key="1">
    <source>
        <dbReference type="SAM" id="MobiDB-lite"/>
    </source>
</evidence>
<evidence type="ECO:0000259" key="2">
    <source>
        <dbReference type="Pfam" id="PF01764"/>
    </source>
</evidence>
<evidence type="ECO:0000313" key="3">
    <source>
        <dbReference type="EMBL" id="KAK9760119.1"/>
    </source>
</evidence>
<organism evidence="3 4">
    <name type="scientific">Basidiobolus ranarum</name>
    <dbReference type="NCBI Taxonomy" id="34480"/>
    <lineage>
        <taxon>Eukaryota</taxon>
        <taxon>Fungi</taxon>
        <taxon>Fungi incertae sedis</taxon>
        <taxon>Zoopagomycota</taxon>
        <taxon>Entomophthoromycotina</taxon>
        <taxon>Basidiobolomycetes</taxon>
        <taxon>Basidiobolales</taxon>
        <taxon>Basidiobolaceae</taxon>
        <taxon>Basidiobolus</taxon>
    </lineage>
</organism>
<dbReference type="Gene3D" id="3.40.50.1820">
    <property type="entry name" value="alpha/beta hydrolase"/>
    <property type="match status" value="1"/>
</dbReference>
<dbReference type="CDD" id="cd00519">
    <property type="entry name" value="Lipase_3"/>
    <property type="match status" value="1"/>
</dbReference>
<comment type="caution">
    <text evidence="3">The sequence shown here is derived from an EMBL/GenBank/DDBJ whole genome shotgun (WGS) entry which is preliminary data.</text>
</comment>
<dbReference type="InterPro" id="IPR029058">
    <property type="entry name" value="AB_hydrolase_fold"/>
</dbReference>
<feature type="domain" description="Fungal lipase-type" evidence="2">
    <location>
        <begin position="59"/>
        <end position="193"/>
    </location>
</feature>
<proteinExistence type="predicted"/>
<feature type="region of interest" description="Disordered" evidence="1">
    <location>
        <begin position="503"/>
        <end position="547"/>
    </location>
</feature>
<dbReference type="Proteomes" id="UP001479436">
    <property type="component" value="Unassembled WGS sequence"/>
</dbReference>
<name>A0ABR2WF41_9FUNG</name>
<dbReference type="Pfam" id="PF01764">
    <property type="entry name" value="Lipase_3"/>
    <property type="match status" value="1"/>
</dbReference>
<dbReference type="EMBL" id="JASJQH010002529">
    <property type="protein sequence ID" value="KAK9760119.1"/>
    <property type="molecule type" value="Genomic_DNA"/>
</dbReference>
<feature type="compositionally biased region" description="Polar residues" evidence="1">
    <location>
        <begin position="503"/>
        <end position="516"/>
    </location>
</feature>
<evidence type="ECO:0000313" key="4">
    <source>
        <dbReference type="Proteomes" id="UP001479436"/>
    </source>
</evidence>
<protein>
    <recommendedName>
        <fullName evidence="2">Fungal lipase-type domain-containing protein</fullName>
    </recommendedName>
</protein>